<dbReference type="Pfam" id="PF07176">
    <property type="entry name" value="DUF1400"/>
    <property type="match status" value="1"/>
</dbReference>
<protein>
    <submittedName>
        <fullName evidence="6">Alpha/beta hydrolase</fullName>
    </submittedName>
</protein>
<dbReference type="SUPFAM" id="SSF53474">
    <property type="entry name" value="alpha/beta-Hydrolases"/>
    <property type="match status" value="1"/>
</dbReference>
<dbReference type="OrthoDB" id="422423at2"/>
<dbReference type="InterPro" id="IPR010802">
    <property type="entry name" value="DUF1400"/>
</dbReference>
<dbReference type="PANTHER" id="PTHR10272">
    <property type="entry name" value="PLATELET-ACTIVATING FACTOR ACETYLHYDROLASE"/>
    <property type="match status" value="1"/>
</dbReference>
<dbReference type="GO" id="GO:0003847">
    <property type="term" value="F:1-alkyl-2-acetylglycerophosphocholine esterase activity"/>
    <property type="evidence" value="ECO:0007669"/>
    <property type="project" value="TreeGrafter"/>
</dbReference>
<dbReference type="Gene3D" id="3.40.50.1820">
    <property type="entry name" value="alpha/beta hydrolase"/>
    <property type="match status" value="1"/>
</dbReference>
<dbReference type="Pfam" id="PF00561">
    <property type="entry name" value="Abhydrolase_1"/>
    <property type="match status" value="1"/>
</dbReference>
<evidence type="ECO:0000313" key="7">
    <source>
        <dbReference type="Proteomes" id="UP000318453"/>
    </source>
</evidence>
<feature type="domain" description="DUF1400" evidence="5">
    <location>
        <begin position="7"/>
        <end position="129"/>
    </location>
</feature>
<dbReference type="KEGG" id="enn:FRE64_11455"/>
<feature type="domain" description="AB hydrolase-1" evidence="4">
    <location>
        <begin position="210"/>
        <end position="320"/>
    </location>
</feature>
<keyword evidence="7" id="KW-1185">Reference proteome</keyword>
<gene>
    <name evidence="6" type="ORF">FRE64_11455</name>
</gene>
<dbReference type="PANTHER" id="PTHR10272:SF13">
    <property type="entry name" value="POLY(ETHYLENE TEREPHTHALATE) HYDROLASE"/>
    <property type="match status" value="1"/>
</dbReference>
<accession>A0A5B8NR67</accession>
<evidence type="ECO:0000313" key="6">
    <source>
        <dbReference type="EMBL" id="QDZ41518.1"/>
    </source>
</evidence>
<dbReference type="InterPro" id="IPR000073">
    <property type="entry name" value="AB_hydrolase_1"/>
</dbReference>
<keyword evidence="2" id="KW-0442">Lipid degradation</keyword>
<name>A0A5B8NR67_9CHRO</name>
<evidence type="ECO:0000256" key="3">
    <source>
        <dbReference type="ARBA" id="ARBA00023098"/>
    </source>
</evidence>
<keyword evidence="3" id="KW-0443">Lipid metabolism</keyword>
<evidence type="ECO:0000256" key="2">
    <source>
        <dbReference type="ARBA" id="ARBA00022963"/>
    </source>
</evidence>
<dbReference type="Proteomes" id="UP000318453">
    <property type="component" value="Chromosome"/>
</dbReference>
<evidence type="ECO:0000259" key="5">
    <source>
        <dbReference type="Pfam" id="PF07176"/>
    </source>
</evidence>
<reference evidence="6 7" key="1">
    <citation type="submission" date="2019-08" db="EMBL/GenBank/DDBJ databases">
        <title>Carotenoids and Carotenoid Binding Proteins in the Halophilic Cyanobacterium Euhalothece sp. ZM00.</title>
        <authorList>
            <person name="Cho S.M."/>
            <person name="Song J.Y."/>
            <person name="Park Y.-I."/>
        </authorList>
    </citation>
    <scope>NUCLEOTIDE SEQUENCE [LARGE SCALE GENOMIC DNA]</scope>
    <source>
        <strain evidence="6 7">Z-M001</strain>
    </source>
</reference>
<dbReference type="InterPro" id="IPR029058">
    <property type="entry name" value="AB_hydrolase_fold"/>
</dbReference>
<dbReference type="EMBL" id="CP042326">
    <property type="protein sequence ID" value="QDZ41518.1"/>
    <property type="molecule type" value="Genomic_DNA"/>
</dbReference>
<keyword evidence="1 6" id="KW-0378">Hydrolase</keyword>
<proteinExistence type="predicted"/>
<evidence type="ECO:0000256" key="1">
    <source>
        <dbReference type="ARBA" id="ARBA00022801"/>
    </source>
</evidence>
<organism evidence="6 7">
    <name type="scientific">Euhalothece natronophila Z-M001</name>
    <dbReference type="NCBI Taxonomy" id="522448"/>
    <lineage>
        <taxon>Bacteria</taxon>
        <taxon>Bacillati</taxon>
        <taxon>Cyanobacteriota</taxon>
        <taxon>Cyanophyceae</taxon>
        <taxon>Oscillatoriophycideae</taxon>
        <taxon>Chroococcales</taxon>
        <taxon>Halothecacae</taxon>
        <taxon>Halothece cluster</taxon>
        <taxon>Euhalothece</taxon>
    </lineage>
</organism>
<sequence length="580" mass="65143">MMSEAQAAENINLRLGPFEQQIKVEDLEHYGETGEVPQSLRLLRPVLTQDVRQMLTRPLEFDEAVLDRFAIEMLQSPQIQPLRDQLQTAFPESDFEEVILGLYLALKRGNGLSLLNFLSAYPQETLTIDLTAVIGLGIQLNFSYLQSQILGPILAQELKVDPTESFRPEFDPAASGDHNFNERSLIFRDKTRDRAIVADLYLPETKPEGPLVVLSHGYAANRRFLTYLARHLASHGYTVASLEHPGSNINYLSRSDLAFDLGELLSPQELLERPQDVSFLLNELARLNRHPGMFEDQFNTDEVTMIGHSLGGYTALAVAGGELDLRAVRRFCRNVTPLGRSPADWLQCSGVELPNGTMNLHDNRIRRVVALNPLVSKLFGDDGLGQIEVPTLVFSSSKDAITPSLNNQLKPFAQLSGEKYLLSAIGATHMTVTDLRDKSSPIAQNQVVPELIGKSAEPVRNWIRGTTLAFIKQNSSEAEKYEPFLTPEYAQFLSTPNLSFRVTQEVPPFLELWLKGMHWTYEKVVVRTPPSSNNIGNGFLAQQDNTPFSEFRLNFPLLGRERREDESYRGKLEEVVPPIM</sequence>
<dbReference type="AlphaFoldDB" id="A0A5B8NR67"/>
<dbReference type="GO" id="GO:0016042">
    <property type="term" value="P:lipid catabolic process"/>
    <property type="evidence" value="ECO:0007669"/>
    <property type="project" value="UniProtKB-KW"/>
</dbReference>
<evidence type="ECO:0000259" key="4">
    <source>
        <dbReference type="Pfam" id="PF00561"/>
    </source>
</evidence>